<name>A0AAX6IHI3_IRIPA</name>
<keyword evidence="2" id="KW-0675">Receptor</keyword>
<sequence>MGLAAGMGEDSGRLLWDSTDLLLPKSLEEVPGLPPDRRRSSPKSPILASISDPRRMLLGLMLPCVDFFSWMYARPLATPRAILSLASQLRLNGDEPDFSANVHRNLVSVHYNYFFRMSDIMLGPLDLINRSSATQPRLLCLLFVICSL</sequence>
<gene>
    <name evidence="1" type="ORF">M6B38_255955</name>
    <name evidence="2" type="ORF">M6B38_255960</name>
</gene>
<accession>A0AAX6IHI3</accession>
<organism evidence="2 3">
    <name type="scientific">Iris pallida</name>
    <name type="common">Sweet iris</name>
    <dbReference type="NCBI Taxonomy" id="29817"/>
    <lineage>
        <taxon>Eukaryota</taxon>
        <taxon>Viridiplantae</taxon>
        <taxon>Streptophyta</taxon>
        <taxon>Embryophyta</taxon>
        <taxon>Tracheophyta</taxon>
        <taxon>Spermatophyta</taxon>
        <taxon>Magnoliopsida</taxon>
        <taxon>Liliopsida</taxon>
        <taxon>Asparagales</taxon>
        <taxon>Iridaceae</taxon>
        <taxon>Iridoideae</taxon>
        <taxon>Irideae</taxon>
        <taxon>Iris</taxon>
    </lineage>
</organism>
<evidence type="ECO:0000313" key="2">
    <source>
        <dbReference type="EMBL" id="KAJ6852491.1"/>
    </source>
</evidence>
<proteinExistence type="predicted"/>
<dbReference type="EMBL" id="JANAVB010001800">
    <property type="protein sequence ID" value="KAJ6852490.1"/>
    <property type="molecule type" value="Genomic_DNA"/>
</dbReference>
<dbReference type="AlphaFoldDB" id="A0AAX6IHI3"/>
<keyword evidence="3" id="KW-1185">Reference proteome</keyword>
<dbReference type="GO" id="GO:0016301">
    <property type="term" value="F:kinase activity"/>
    <property type="evidence" value="ECO:0007669"/>
    <property type="project" value="UniProtKB-KW"/>
</dbReference>
<keyword evidence="2" id="KW-0808">Transferase</keyword>
<comment type="caution">
    <text evidence="2">The sequence shown here is derived from an EMBL/GenBank/DDBJ whole genome shotgun (WGS) entry which is preliminary data.</text>
</comment>
<evidence type="ECO:0000313" key="3">
    <source>
        <dbReference type="Proteomes" id="UP001140949"/>
    </source>
</evidence>
<dbReference type="EMBL" id="JANAVB010001800">
    <property type="protein sequence ID" value="KAJ6852491.1"/>
    <property type="molecule type" value="Genomic_DNA"/>
</dbReference>
<dbReference type="Proteomes" id="UP001140949">
    <property type="component" value="Unassembled WGS sequence"/>
</dbReference>
<keyword evidence="2" id="KW-0418">Kinase</keyword>
<reference evidence="2" key="2">
    <citation type="submission" date="2023-04" db="EMBL/GenBank/DDBJ databases">
        <authorList>
            <person name="Bruccoleri R.E."/>
            <person name="Oakeley E.J."/>
            <person name="Faust A.-M."/>
            <person name="Dessus-Babus S."/>
            <person name="Altorfer M."/>
            <person name="Burckhardt D."/>
            <person name="Oertli M."/>
            <person name="Naumann U."/>
            <person name="Petersen F."/>
            <person name="Wong J."/>
        </authorList>
    </citation>
    <scope>NUCLEOTIDE SEQUENCE</scope>
    <source>
        <strain evidence="2">GSM-AAB239-AS_SAM_17_03QT</strain>
        <tissue evidence="2">Leaf</tissue>
    </source>
</reference>
<protein>
    <submittedName>
        <fullName evidence="2">LRR receptor-like serine/threonine-protein kinase</fullName>
    </submittedName>
</protein>
<reference evidence="2" key="1">
    <citation type="journal article" date="2023" name="GigaByte">
        <title>Genome assembly of the bearded iris, Iris pallida Lam.</title>
        <authorList>
            <person name="Bruccoleri R.E."/>
            <person name="Oakeley E.J."/>
            <person name="Faust A.M.E."/>
            <person name="Altorfer M."/>
            <person name="Dessus-Babus S."/>
            <person name="Burckhardt D."/>
            <person name="Oertli M."/>
            <person name="Naumann U."/>
            <person name="Petersen F."/>
            <person name="Wong J."/>
        </authorList>
    </citation>
    <scope>NUCLEOTIDE SEQUENCE</scope>
    <source>
        <strain evidence="2">GSM-AAB239-AS_SAM_17_03QT</strain>
    </source>
</reference>
<evidence type="ECO:0000313" key="1">
    <source>
        <dbReference type="EMBL" id="KAJ6852490.1"/>
    </source>
</evidence>